<organism evidence="3 4">
    <name type="scientific">Cladophialophora carrionii</name>
    <dbReference type="NCBI Taxonomy" id="86049"/>
    <lineage>
        <taxon>Eukaryota</taxon>
        <taxon>Fungi</taxon>
        <taxon>Dikarya</taxon>
        <taxon>Ascomycota</taxon>
        <taxon>Pezizomycotina</taxon>
        <taxon>Eurotiomycetes</taxon>
        <taxon>Chaetothyriomycetidae</taxon>
        <taxon>Chaetothyriales</taxon>
        <taxon>Herpotrichiellaceae</taxon>
        <taxon>Cladophialophora</taxon>
    </lineage>
</organism>
<feature type="region of interest" description="Disordered" evidence="2">
    <location>
        <begin position="290"/>
        <end position="330"/>
    </location>
</feature>
<proteinExistence type="predicted"/>
<feature type="compositionally biased region" description="Pro residues" evidence="2">
    <location>
        <begin position="1"/>
        <end position="11"/>
    </location>
</feature>
<comment type="caution">
    <text evidence="3">The sequence shown here is derived from an EMBL/GenBank/DDBJ whole genome shotgun (WGS) entry which is preliminary data.</text>
</comment>
<dbReference type="Proteomes" id="UP000094526">
    <property type="component" value="Unassembled WGS sequence"/>
</dbReference>
<accession>A0A1C1CAC1</accession>
<evidence type="ECO:0000256" key="1">
    <source>
        <dbReference type="SAM" id="Coils"/>
    </source>
</evidence>
<feature type="region of interest" description="Disordered" evidence="2">
    <location>
        <begin position="1"/>
        <end position="137"/>
    </location>
</feature>
<dbReference type="EMBL" id="LGRB01000019">
    <property type="protein sequence ID" value="OCT45464.1"/>
    <property type="molecule type" value="Genomic_DNA"/>
</dbReference>
<feature type="compositionally biased region" description="Polar residues" evidence="2">
    <location>
        <begin position="295"/>
        <end position="318"/>
    </location>
</feature>
<feature type="compositionally biased region" description="Low complexity" evidence="2">
    <location>
        <begin position="117"/>
        <end position="132"/>
    </location>
</feature>
<reference evidence="4" key="1">
    <citation type="submission" date="2015-07" db="EMBL/GenBank/DDBJ databases">
        <authorList>
            <person name="Teixeira M.M."/>
            <person name="Souza R.C."/>
            <person name="Almeida L.G."/>
            <person name="Vicente V.A."/>
            <person name="de Hoog S."/>
            <person name="Bocca A.L."/>
            <person name="de Almeida S.R."/>
            <person name="Vasconcelos A.T."/>
            <person name="Felipe M.S."/>
        </authorList>
    </citation>
    <scope>NUCLEOTIDE SEQUENCE [LARGE SCALE GENOMIC DNA]</scope>
    <source>
        <strain evidence="4">KSF</strain>
    </source>
</reference>
<feature type="compositionally biased region" description="Pro residues" evidence="2">
    <location>
        <begin position="56"/>
        <end position="76"/>
    </location>
</feature>
<evidence type="ECO:0000313" key="4">
    <source>
        <dbReference type="Proteomes" id="UP000094526"/>
    </source>
</evidence>
<evidence type="ECO:0000256" key="2">
    <source>
        <dbReference type="SAM" id="MobiDB-lite"/>
    </source>
</evidence>
<dbReference type="STRING" id="86049.A0A1C1CAC1"/>
<evidence type="ECO:0000313" key="3">
    <source>
        <dbReference type="EMBL" id="OCT45464.1"/>
    </source>
</evidence>
<dbReference type="AlphaFoldDB" id="A0A1C1CAC1"/>
<protein>
    <submittedName>
        <fullName evidence="3">Uncharacterized protein</fullName>
    </submittedName>
</protein>
<dbReference type="VEuPathDB" id="FungiDB:CLCR_01644"/>
<sequence length="330" mass="33770">METGIPPPPAQAHPLTPSPAQAHPLAPSPAQAHPLAPSPAQAHPLAPSPAQAHPLAPSPAPTHPLAPSPAQHPQPSPTHSTGPVGRPSTSSTSSQGSFPVGRPSPAPIAPQGTTPIGRPSTSSSRAPTAPGTQPTSDSALVAEFKADPMKVLQRFPDTAALVAEIMRANPELPIGQAERAIVDTLEGFLKGQNAQATLNVRRTAVKLAKLALWISIINVVASGGTATFSAVSTSQQAKQSTSVQGQLTTTQTELAAAKQNLADLQHNVDVLTTTVAELLLEIGRIAEATRGPSKFTPSGGQMFNPSVGQKGSNHSAPVSGQKPARLDDLD</sequence>
<keyword evidence="1" id="KW-0175">Coiled coil</keyword>
<gene>
    <name evidence="3" type="ORF">CLCR_01644</name>
</gene>
<keyword evidence="4" id="KW-1185">Reference proteome</keyword>
<feature type="compositionally biased region" description="Low complexity" evidence="2">
    <location>
        <begin position="80"/>
        <end position="99"/>
    </location>
</feature>
<name>A0A1C1CAC1_9EURO</name>
<feature type="coiled-coil region" evidence="1">
    <location>
        <begin position="247"/>
        <end position="281"/>
    </location>
</feature>